<evidence type="ECO:0000256" key="4">
    <source>
        <dbReference type="ARBA" id="ARBA00012513"/>
    </source>
</evidence>
<dbReference type="SMART" id="SM00369">
    <property type="entry name" value="LRR_TYP"/>
    <property type="match status" value="9"/>
</dbReference>
<comment type="similarity">
    <text evidence="3">Belongs to the protein kinase superfamily. Ser/Thr protein kinase family.</text>
</comment>
<keyword evidence="13 22" id="KW-0547">Nucleotide-binding</keyword>
<keyword evidence="16 24" id="KW-1133">Transmembrane helix</keyword>
<evidence type="ECO:0000313" key="26">
    <source>
        <dbReference type="EMBL" id="KAG0579179.1"/>
    </source>
</evidence>
<dbReference type="InterPro" id="IPR003591">
    <property type="entry name" value="Leu-rich_rpt_typical-subtyp"/>
</dbReference>
<dbReference type="PROSITE" id="PS00108">
    <property type="entry name" value="PROTEIN_KINASE_ST"/>
    <property type="match status" value="1"/>
</dbReference>
<dbReference type="FunFam" id="3.80.10.10:FF:000385">
    <property type="entry name" value="Leucine-rich repeat family protein"/>
    <property type="match status" value="1"/>
</dbReference>
<comment type="subcellular location">
    <subcellularLocation>
        <location evidence="1">Cell membrane</location>
        <topology evidence="1">Single-pass membrane protein</topology>
    </subcellularLocation>
    <subcellularLocation>
        <location evidence="2">Membrane</location>
        <topology evidence="2">Single-pass type I membrane protein</topology>
    </subcellularLocation>
</comment>
<keyword evidence="18" id="KW-0675">Receptor</keyword>
<evidence type="ECO:0000256" key="10">
    <source>
        <dbReference type="ARBA" id="ARBA00022692"/>
    </source>
</evidence>
<keyword evidence="14" id="KW-0418">Kinase</keyword>
<feature type="transmembrane region" description="Helical" evidence="24">
    <location>
        <begin position="922"/>
        <end position="946"/>
    </location>
</feature>
<keyword evidence="7" id="KW-0597">Phosphoprotein</keyword>
<feature type="domain" description="Protein kinase" evidence="25">
    <location>
        <begin position="988"/>
        <end position="1284"/>
    </location>
</feature>
<organism evidence="26 27">
    <name type="scientific">Ceratodon purpureus</name>
    <name type="common">Fire moss</name>
    <name type="synonym">Dicranum purpureum</name>
    <dbReference type="NCBI Taxonomy" id="3225"/>
    <lineage>
        <taxon>Eukaryota</taxon>
        <taxon>Viridiplantae</taxon>
        <taxon>Streptophyta</taxon>
        <taxon>Embryophyta</taxon>
        <taxon>Bryophyta</taxon>
        <taxon>Bryophytina</taxon>
        <taxon>Bryopsida</taxon>
        <taxon>Dicranidae</taxon>
        <taxon>Pseudoditrichales</taxon>
        <taxon>Ditrichaceae</taxon>
        <taxon>Ceratodon</taxon>
    </lineage>
</organism>
<evidence type="ECO:0000256" key="3">
    <source>
        <dbReference type="ARBA" id="ARBA00008684"/>
    </source>
</evidence>
<keyword evidence="15 22" id="KW-0067">ATP-binding</keyword>
<evidence type="ECO:0000259" key="25">
    <source>
        <dbReference type="PROSITE" id="PS50011"/>
    </source>
</evidence>
<comment type="catalytic activity">
    <reaction evidence="21">
        <text>L-seryl-[protein] + ATP = O-phospho-L-seryl-[protein] + ADP + H(+)</text>
        <dbReference type="Rhea" id="RHEA:17989"/>
        <dbReference type="Rhea" id="RHEA-COMP:9863"/>
        <dbReference type="Rhea" id="RHEA-COMP:11604"/>
        <dbReference type="ChEBI" id="CHEBI:15378"/>
        <dbReference type="ChEBI" id="CHEBI:29999"/>
        <dbReference type="ChEBI" id="CHEBI:30616"/>
        <dbReference type="ChEBI" id="CHEBI:83421"/>
        <dbReference type="ChEBI" id="CHEBI:456216"/>
        <dbReference type="EC" id="2.7.11.1"/>
    </reaction>
</comment>
<evidence type="ECO:0000256" key="19">
    <source>
        <dbReference type="ARBA" id="ARBA00023180"/>
    </source>
</evidence>
<evidence type="ECO:0000256" key="2">
    <source>
        <dbReference type="ARBA" id="ARBA00004479"/>
    </source>
</evidence>
<dbReference type="GO" id="GO:0005886">
    <property type="term" value="C:plasma membrane"/>
    <property type="evidence" value="ECO:0007669"/>
    <property type="project" value="UniProtKB-SubCell"/>
</dbReference>
<dbReference type="InterPro" id="IPR013210">
    <property type="entry name" value="LRR_N_plant-typ"/>
</dbReference>
<dbReference type="Pfam" id="PF00560">
    <property type="entry name" value="LRR_1"/>
    <property type="match status" value="5"/>
</dbReference>
<dbReference type="Gene3D" id="3.30.200.20">
    <property type="entry name" value="Phosphorylase Kinase, domain 1"/>
    <property type="match status" value="1"/>
</dbReference>
<evidence type="ECO:0000256" key="20">
    <source>
        <dbReference type="ARBA" id="ARBA00047899"/>
    </source>
</evidence>
<evidence type="ECO:0000256" key="15">
    <source>
        <dbReference type="ARBA" id="ARBA00022840"/>
    </source>
</evidence>
<dbReference type="InterPro" id="IPR001611">
    <property type="entry name" value="Leu-rich_rpt"/>
</dbReference>
<feature type="binding site" evidence="22">
    <location>
        <position position="1019"/>
    </location>
    <ligand>
        <name>ATP</name>
        <dbReference type="ChEBI" id="CHEBI:30616"/>
    </ligand>
</feature>
<evidence type="ECO:0000256" key="9">
    <source>
        <dbReference type="ARBA" id="ARBA00022679"/>
    </source>
</evidence>
<dbReference type="PROSITE" id="PS50011">
    <property type="entry name" value="PROTEIN_KINASE_DOM"/>
    <property type="match status" value="1"/>
</dbReference>
<comment type="caution">
    <text evidence="26">The sequence shown here is derived from an EMBL/GenBank/DDBJ whole genome shotgun (WGS) entry which is preliminary data.</text>
</comment>
<dbReference type="InterPro" id="IPR032675">
    <property type="entry name" value="LRR_dom_sf"/>
</dbReference>
<evidence type="ECO:0000256" key="5">
    <source>
        <dbReference type="ARBA" id="ARBA00022475"/>
    </source>
</evidence>
<dbReference type="PROSITE" id="PS00107">
    <property type="entry name" value="PROTEIN_KINASE_ATP"/>
    <property type="match status" value="1"/>
</dbReference>
<keyword evidence="12" id="KW-0677">Repeat</keyword>
<feature type="compositionally biased region" description="Basic and acidic residues" evidence="23">
    <location>
        <begin position="1305"/>
        <end position="1317"/>
    </location>
</feature>
<proteinExistence type="inferred from homology"/>
<dbReference type="PRINTS" id="PR00019">
    <property type="entry name" value="LEURICHRPT"/>
</dbReference>
<keyword evidence="19" id="KW-0325">Glycoprotein</keyword>
<dbReference type="InterPro" id="IPR017441">
    <property type="entry name" value="Protein_kinase_ATP_BS"/>
</dbReference>
<sequence length="1344" mass="145653">MLTVLTIYVFLYGKAYLALPGVDEALKASNVLDNTALQAALDTQFLLQIGVITRISILVNFILEQGVTRLPSSANRHAATSQHRRNSRVWIPGKDHSAANDLNGGELRRMASWAGILHCEYSNQGPARTVTESRKRISLVNIARRRAAGGCVHLARFRMYFAFYGSLKDPRLDAAISDKISDRASGQRSSANMGDPTQVVPRCVLTVLALVTSAVCMAAGLTPDGSALIEFKNALTVISPLLESWNASDASPCSWGGVICTDSGRVRNITLVAQEPALEGNISSSLGKLEFLEGLGLEQNKLSGSIPPELGNLSSLRMLALSSNALSGEIPPELGSCRSLANISVPFNSLSGNIPEVIYKKLNLTYYDVSNNNFSGDITTALDDLSKMPTIERIDMNNNSFTGTLPPSIGNATSLVYLNLDIGVGEPAVEGPLGRIPKELGKLVHLKVLILGGNFTGEIPPELQNIPSLDFLDLERSSLGGEVPPWLGNWTSLTRLRLWQSQFNGSIPPTLGNLVNLTELVLQMNSLTGPIPQSFAFLKNLKTLALNINSLTGQIPPDLSKLLTSLEWLTLGSNNMSGPIPHDFGKFMPNLGTFTISNNFFNGTLPDGLCDGGKLFRLASSNNSFEGAIPTSLASCPSLALAGFQDNKLTSIPDGFGRNSSLQQLYAARNRFTGRLPLGLGANSQLTYLDLSENLYTGDISQLEFSQLAQNLSVLMLAKNNFTGEIPAAMALCKLLYVVDLSYNSLTGTVPLALGNLSSLEELQLHGNKLTVLHPSIYNMGFAATLRLLNLAENPWNTSIATEIGSLRILQTLNLSHGGYTGPIPPSLAQLSQLQVLDLSHNDLTGEVPSGLGELMTSLTSVNISFNRLTGSLPPAWVKFLNADPASFRGNPGLCVQYDANNVCTEILSRLPEGADQRKGQLPVGAIVGAVLGAVALAGLLAYVAFRLWRHRLMQTKPDAEDEVSEMNMTNEAWSLTFDDIMSATENLSDKFIVGRGAHGVVYKVKGITETYPCMAVKKIVFTDSKLSTVPHKCFWAEVHSVGKARHRNLVTLLGFIKRDNVGLLLYDYIHRGNLHAALHSTEQGIALRLTWEARLRIAKGVAHGLAYLHHDHDVPIVHRDIKSCNVLLDDDLEPHISDFGLAKVLGMQQGPKPWLSTQNVMGTFGYIPPEAGFRLAATTQVDVYSYGVLLLELLTGKEPTRDPTSGKAFHVVAWVKENVELEGGRMSKSVLDPTLLNPKYSPISDIHVDEMLRVGEIALLCTQSNPADRPTMRDVENVFNILFKCAEERNAVRDQNGKVTLKGDGVKTPKERCHDDSSDESSDASLFSDPATNYDGSEGRESC</sequence>
<evidence type="ECO:0000256" key="22">
    <source>
        <dbReference type="PROSITE-ProRule" id="PRU10141"/>
    </source>
</evidence>
<evidence type="ECO:0000256" key="17">
    <source>
        <dbReference type="ARBA" id="ARBA00023136"/>
    </source>
</evidence>
<dbReference type="SUPFAM" id="SSF52047">
    <property type="entry name" value="RNI-like"/>
    <property type="match status" value="1"/>
</dbReference>
<dbReference type="Pfam" id="PF13855">
    <property type="entry name" value="LRR_8"/>
    <property type="match status" value="1"/>
</dbReference>
<dbReference type="GO" id="GO:0005524">
    <property type="term" value="F:ATP binding"/>
    <property type="evidence" value="ECO:0007669"/>
    <property type="project" value="UniProtKB-UniRule"/>
</dbReference>
<dbReference type="EC" id="2.7.11.1" evidence="4"/>
<dbReference type="SUPFAM" id="SSF56112">
    <property type="entry name" value="Protein kinase-like (PK-like)"/>
    <property type="match status" value="1"/>
</dbReference>
<dbReference type="Pfam" id="PF00069">
    <property type="entry name" value="Pkinase"/>
    <property type="match status" value="1"/>
</dbReference>
<dbReference type="PANTHER" id="PTHR27000:SF679">
    <property type="entry name" value="OS01G0170300 PROTEIN"/>
    <property type="match status" value="1"/>
</dbReference>
<evidence type="ECO:0000256" key="21">
    <source>
        <dbReference type="ARBA" id="ARBA00048679"/>
    </source>
</evidence>
<evidence type="ECO:0000256" key="8">
    <source>
        <dbReference type="ARBA" id="ARBA00022614"/>
    </source>
</evidence>
<dbReference type="FunFam" id="1.10.510.10:FF:000358">
    <property type="entry name" value="Putative leucine-rich repeat receptor-like serine/threonine-protein kinase"/>
    <property type="match status" value="1"/>
</dbReference>
<dbReference type="EMBL" id="CM026424">
    <property type="protein sequence ID" value="KAG0579179.1"/>
    <property type="molecule type" value="Genomic_DNA"/>
</dbReference>
<dbReference type="SUPFAM" id="SSF52058">
    <property type="entry name" value="L domain-like"/>
    <property type="match status" value="1"/>
</dbReference>
<dbReference type="InterPro" id="IPR000719">
    <property type="entry name" value="Prot_kinase_dom"/>
</dbReference>
<dbReference type="FunFam" id="3.80.10.10:FF:000383">
    <property type="entry name" value="Leucine-rich repeat receptor protein kinase EMS1"/>
    <property type="match status" value="1"/>
</dbReference>
<keyword evidence="17 24" id="KW-0472">Membrane</keyword>
<dbReference type="SMART" id="SM00220">
    <property type="entry name" value="S_TKc"/>
    <property type="match status" value="1"/>
</dbReference>
<evidence type="ECO:0000256" key="14">
    <source>
        <dbReference type="ARBA" id="ARBA00022777"/>
    </source>
</evidence>
<comment type="catalytic activity">
    <reaction evidence="20">
        <text>L-threonyl-[protein] + ATP = O-phospho-L-threonyl-[protein] + ADP + H(+)</text>
        <dbReference type="Rhea" id="RHEA:46608"/>
        <dbReference type="Rhea" id="RHEA-COMP:11060"/>
        <dbReference type="Rhea" id="RHEA-COMP:11605"/>
        <dbReference type="ChEBI" id="CHEBI:15378"/>
        <dbReference type="ChEBI" id="CHEBI:30013"/>
        <dbReference type="ChEBI" id="CHEBI:30616"/>
        <dbReference type="ChEBI" id="CHEBI:61977"/>
        <dbReference type="ChEBI" id="CHEBI:456216"/>
        <dbReference type="EC" id="2.7.11.1"/>
    </reaction>
</comment>
<keyword evidence="11" id="KW-0732">Signal</keyword>
<keyword evidence="8" id="KW-0433">Leucine-rich repeat</keyword>
<keyword evidence="9" id="KW-0808">Transferase</keyword>
<dbReference type="Proteomes" id="UP000822688">
    <property type="component" value="Chromosome 4"/>
</dbReference>
<evidence type="ECO:0000256" key="16">
    <source>
        <dbReference type="ARBA" id="ARBA00022989"/>
    </source>
</evidence>
<dbReference type="PANTHER" id="PTHR27000">
    <property type="entry name" value="LEUCINE-RICH REPEAT RECEPTOR-LIKE PROTEIN KINASE FAMILY PROTEIN-RELATED"/>
    <property type="match status" value="1"/>
</dbReference>
<keyword evidence="6" id="KW-0723">Serine/threonine-protein kinase</keyword>
<evidence type="ECO:0000256" key="12">
    <source>
        <dbReference type="ARBA" id="ARBA00022737"/>
    </source>
</evidence>
<protein>
    <recommendedName>
        <fullName evidence="4">non-specific serine/threonine protein kinase</fullName>
        <ecNumber evidence="4">2.7.11.1</ecNumber>
    </recommendedName>
</protein>
<dbReference type="InterPro" id="IPR008271">
    <property type="entry name" value="Ser/Thr_kinase_AS"/>
</dbReference>
<evidence type="ECO:0000256" key="6">
    <source>
        <dbReference type="ARBA" id="ARBA00022527"/>
    </source>
</evidence>
<gene>
    <name evidence="26" type="ORF">KC19_4G079200</name>
</gene>
<evidence type="ECO:0000256" key="13">
    <source>
        <dbReference type="ARBA" id="ARBA00022741"/>
    </source>
</evidence>
<evidence type="ECO:0000256" key="11">
    <source>
        <dbReference type="ARBA" id="ARBA00022729"/>
    </source>
</evidence>
<dbReference type="GO" id="GO:0004674">
    <property type="term" value="F:protein serine/threonine kinase activity"/>
    <property type="evidence" value="ECO:0007669"/>
    <property type="project" value="UniProtKB-KW"/>
</dbReference>
<dbReference type="FunFam" id="3.80.10.10:FF:000101">
    <property type="entry name" value="LRR receptor-like serine/threonine-protein kinase ERECTA"/>
    <property type="match status" value="1"/>
</dbReference>
<evidence type="ECO:0000256" key="24">
    <source>
        <dbReference type="SAM" id="Phobius"/>
    </source>
</evidence>
<dbReference type="Gene3D" id="3.80.10.10">
    <property type="entry name" value="Ribonuclease Inhibitor"/>
    <property type="match status" value="5"/>
</dbReference>
<keyword evidence="10 24" id="KW-0812">Transmembrane</keyword>
<evidence type="ECO:0000256" key="1">
    <source>
        <dbReference type="ARBA" id="ARBA00004162"/>
    </source>
</evidence>
<keyword evidence="5" id="KW-1003">Cell membrane</keyword>
<accession>A0A8T0I887</accession>
<name>A0A8T0I887_CERPU</name>
<reference evidence="26" key="1">
    <citation type="submission" date="2020-06" db="EMBL/GenBank/DDBJ databases">
        <title>WGS assembly of Ceratodon purpureus strain R40.</title>
        <authorList>
            <person name="Carey S.B."/>
            <person name="Jenkins J."/>
            <person name="Shu S."/>
            <person name="Lovell J.T."/>
            <person name="Sreedasyam A."/>
            <person name="Maumus F."/>
            <person name="Tiley G.P."/>
            <person name="Fernandez-Pozo N."/>
            <person name="Barry K."/>
            <person name="Chen C."/>
            <person name="Wang M."/>
            <person name="Lipzen A."/>
            <person name="Daum C."/>
            <person name="Saski C.A."/>
            <person name="Payton A.C."/>
            <person name="Mcbreen J.C."/>
            <person name="Conrad R.E."/>
            <person name="Kollar L.M."/>
            <person name="Olsson S."/>
            <person name="Huttunen S."/>
            <person name="Landis J.B."/>
            <person name="Wickett N.J."/>
            <person name="Johnson M.G."/>
            <person name="Rensing S.A."/>
            <person name="Grimwood J."/>
            <person name="Schmutz J."/>
            <person name="Mcdaniel S.F."/>
        </authorList>
    </citation>
    <scope>NUCLEOTIDE SEQUENCE</scope>
    <source>
        <strain evidence="26">R40</strain>
    </source>
</reference>
<dbReference type="Gene3D" id="1.10.510.10">
    <property type="entry name" value="Transferase(Phosphotransferase) domain 1"/>
    <property type="match status" value="1"/>
</dbReference>
<keyword evidence="27" id="KW-1185">Reference proteome</keyword>
<dbReference type="InterPro" id="IPR011009">
    <property type="entry name" value="Kinase-like_dom_sf"/>
</dbReference>
<evidence type="ECO:0000256" key="18">
    <source>
        <dbReference type="ARBA" id="ARBA00023170"/>
    </source>
</evidence>
<evidence type="ECO:0000313" key="27">
    <source>
        <dbReference type="Proteomes" id="UP000822688"/>
    </source>
</evidence>
<evidence type="ECO:0000256" key="23">
    <source>
        <dbReference type="SAM" id="MobiDB-lite"/>
    </source>
</evidence>
<feature type="region of interest" description="Disordered" evidence="23">
    <location>
        <begin position="1297"/>
        <end position="1344"/>
    </location>
</feature>
<evidence type="ECO:0000256" key="7">
    <source>
        <dbReference type="ARBA" id="ARBA00022553"/>
    </source>
</evidence>
<dbReference type="Pfam" id="PF08263">
    <property type="entry name" value="LRRNT_2"/>
    <property type="match status" value="1"/>
</dbReference>